<proteinExistence type="inferred from homology"/>
<dbReference type="GO" id="GO:0005737">
    <property type="term" value="C:cytoplasm"/>
    <property type="evidence" value="ECO:0007669"/>
    <property type="project" value="UniProtKB-SubCell"/>
</dbReference>
<dbReference type="Proteomes" id="UP000198462">
    <property type="component" value="Unassembled WGS sequence"/>
</dbReference>
<dbReference type="OrthoDB" id="9805918at2"/>
<keyword evidence="7" id="KW-0479">Metal-binding</keyword>
<dbReference type="PANTHER" id="PTHR42714:SF2">
    <property type="entry name" value="TRNA MODIFICATION GTPASE GTPBP3, MITOCHONDRIAL"/>
    <property type="match status" value="1"/>
</dbReference>
<dbReference type="SUPFAM" id="SSF52540">
    <property type="entry name" value="P-loop containing nucleoside triphosphate hydrolases"/>
    <property type="match status" value="1"/>
</dbReference>
<evidence type="ECO:0000256" key="2">
    <source>
        <dbReference type="ARBA" id="ARBA00022694"/>
    </source>
</evidence>
<dbReference type="EMBL" id="NFZT01000001">
    <property type="protein sequence ID" value="OWV32690.1"/>
    <property type="molecule type" value="Genomic_DNA"/>
</dbReference>
<evidence type="ECO:0000256" key="4">
    <source>
        <dbReference type="ARBA" id="ARBA00022801"/>
    </source>
</evidence>
<keyword evidence="3 7" id="KW-0547">Nucleotide-binding</keyword>
<dbReference type="Gene3D" id="3.30.1360.120">
    <property type="entry name" value="Probable tRNA modification gtpase trme, domain 1"/>
    <property type="match status" value="1"/>
</dbReference>
<dbReference type="PROSITE" id="PS51709">
    <property type="entry name" value="G_TRME"/>
    <property type="match status" value="1"/>
</dbReference>
<dbReference type="AlphaFoldDB" id="A0A219B2X2"/>
<dbReference type="HAMAP" id="MF_00379">
    <property type="entry name" value="GTPase_MnmE"/>
    <property type="match status" value="1"/>
</dbReference>
<dbReference type="Gene3D" id="3.40.50.300">
    <property type="entry name" value="P-loop containing nucleotide triphosphate hydrolases"/>
    <property type="match status" value="1"/>
</dbReference>
<keyword evidence="7" id="KW-0460">Magnesium</keyword>
<evidence type="ECO:0000256" key="7">
    <source>
        <dbReference type="HAMAP-Rule" id="MF_00379"/>
    </source>
</evidence>
<comment type="similarity">
    <text evidence="1 7">Belongs to the TRAFAC class TrmE-Era-EngA-EngB-Septin-like GTPase superfamily. TrmE GTPase family.</text>
</comment>
<evidence type="ECO:0000313" key="9">
    <source>
        <dbReference type="EMBL" id="OWV32690.1"/>
    </source>
</evidence>
<feature type="binding site" evidence="7">
    <location>
        <position position="255"/>
    </location>
    <ligand>
        <name>Mg(2+)</name>
        <dbReference type="ChEBI" id="CHEBI:18420"/>
    </ligand>
</feature>
<organism evidence="9 10">
    <name type="scientific">Pacificimonas flava</name>
    <dbReference type="NCBI Taxonomy" id="1234595"/>
    <lineage>
        <taxon>Bacteria</taxon>
        <taxon>Pseudomonadati</taxon>
        <taxon>Pseudomonadota</taxon>
        <taxon>Alphaproteobacteria</taxon>
        <taxon>Sphingomonadales</taxon>
        <taxon>Sphingosinicellaceae</taxon>
        <taxon>Pacificimonas</taxon>
    </lineage>
</organism>
<keyword evidence="2 7" id="KW-0819">tRNA processing</keyword>
<evidence type="ECO:0000313" key="10">
    <source>
        <dbReference type="Proteomes" id="UP000198462"/>
    </source>
</evidence>
<comment type="subcellular location">
    <subcellularLocation>
        <location evidence="7">Cytoplasm</location>
    </subcellularLocation>
</comment>
<dbReference type="Gene3D" id="1.20.120.430">
    <property type="entry name" value="tRNA modification GTPase MnmE domain 2"/>
    <property type="match status" value="1"/>
</dbReference>
<dbReference type="GO" id="GO:0046872">
    <property type="term" value="F:metal ion binding"/>
    <property type="evidence" value="ECO:0007669"/>
    <property type="project" value="UniProtKB-KW"/>
</dbReference>
<keyword evidence="5 7" id="KW-0630">Potassium</keyword>
<dbReference type="Pfam" id="PF01926">
    <property type="entry name" value="MMR_HSR1"/>
    <property type="match status" value="1"/>
</dbReference>
<feature type="binding site" evidence="7">
    <location>
        <position position="249"/>
    </location>
    <ligand>
        <name>K(+)</name>
        <dbReference type="ChEBI" id="CHEBI:29103"/>
    </ligand>
</feature>
<comment type="caution">
    <text evidence="7">Lacks conserved residue(s) required for the propagation of feature annotation.</text>
</comment>
<dbReference type="GO" id="GO:0030488">
    <property type="term" value="P:tRNA methylation"/>
    <property type="evidence" value="ECO:0007669"/>
    <property type="project" value="TreeGrafter"/>
</dbReference>
<feature type="binding site" evidence="7">
    <location>
        <position position="230"/>
    </location>
    <ligand>
        <name>K(+)</name>
        <dbReference type="ChEBI" id="CHEBI:29103"/>
    </ligand>
</feature>
<feature type="binding site" evidence="7">
    <location>
        <begin position="338"/>
        <end position="340"/>
    </location>
    <ligand>
        <name>GTP</name>
        <dbReference type="ChEBI" id="CHEBI:37565"/>
    </ligand>
</feature>
<comment type="caution">
    <text evidence="9">The sequence shown here is derived from an EMBL/GenBank/DDBJ whole genome shotgun (WGS) entry which is preliminary data.</text>
</comment>
<reference evidence="10" key="1">
    <citation type="submission" date="2017-05" db="EMBL/GenBank/DDBJ databases">
        <authorList>
            <person name="Lin X."/>
        </authorList>
    </citation>
    <scope>NUCLEOTIDE SEQUENCE [LARGE SCALE GENOMIC DNA]</scope>
    <source>
        <strain evidence="10">JLT2012</strain>
    </source>
</reference>
<evidence type="ECO:0000256" key="1">
    <source>
        <dbReference type="ARBA" id="ARBA00011043"/>
    </source>
</evidence>
<feature type="binding site" evidence="7">
    <location>
        <begin position="230"/>
        <end position="235"/>
    </location>
    <ligand>
        <name>GTP</name>
        <dbReference type="ChEBI" id="CHEBI:37565"/>
    </ligand>
</feature>
<feature type="binding site" evidence="7">
    <location>
        <position position="234"/>
    </location>
    <ligand>
        <name>Mg(2+)</name>
        <dbReference type="ChEBI" id="CHEBI:18420"/>
    </ligand>
</feature>
<accession>A0A219B2X2</accession>
<name>A0A219B2X2_9SPHN</name>
<dbReference type="CDD" id="cd04164">
    <property type="entry name" value="trmE"/>
    <property type="match status" value="1"/>
</dbReference>
<dbReference type="InterPro" id="IPR027368">
    <property type="entry name" value="MnmE_dom2"/>
</dbReference>
<feature type="binding site" evidence="7">
    <location>
        <position position="254"/>
    </location>
    <ligand>
        <name>K(+)</name>
        <dbReference type="ChEBI" id="CHEBI:29103"/>
    </ligand>
</feature>
<comment type="cofactor">
    <cofactor evidence="7">
        <name>K(+)</name>
        <dbReference type="ChEBI" id="CHEBI:29103"/>
    </cofactor>
    <text evidence="7">Binds 1 potassium ion per subunit.</text>
</comment>
<dbReference type="InterPro" id="IPR004520">
    <property type="entry name" value="GTPase_MnmE"/>
</dbReference>
<feature type="binding site" evidence="7">
    <location>
        <begin position="274"/>
        <end position="277"/>
    </location>
    <ligand>
        <name>GTP</name>
        <dbReference type="ChEBI" id="CHEBI:37565"/>
    </ligand>
</feature>
<dbReference type="GO" id="GO:0005525">
    <property type="term" value="F:GTP binding"/>
    <property type="evidence" value="ECO:0007669"/>
    <property type="project" value="UniProtKB-UniRule"/>
</dbReference>
<feature type="binding site" evidence="7">
    <location>
        <position position="82"/>
    </location>
    <ligand>
        <name>(6S)-5-formyl-5,6,7,8-tetrahydrofolate</name>
        <dbReference type="ChEBI" id="CHEBI:57457"/>
    </ligand>
</feature>
<dbReference type="RefSeq" id="WP_088711483.1">
    <property type="nucleotide sequence ID" value="NZ_NFZT01000001.1"/>
</dbReference>
<evidence type="ECO:0000259" key="8">
    <source>
        <dbReference type="PROSITE" id="PS51709"/>
    </source>
</evidence>
<evidence type="ECO:0000256" key="5">
    <source>
        <dbReference type="ARBA" id="ARBA00022958"/>
    </source>
</evidence>
<dbReference type="InterPro" id="IPR006073">
    <property type="entry name" value="GTP-bd"/>
</dbReference>
<dbReference type="GO" id="GO:0002098">
    <property type="term" value="P:tRNA wobble uridine modification"/>
    <property type="evidence" value="ECO:0007669"/>
    <property type="project" value="TreeGrafter"/>
</dbReference>
<dbReference type="NCBIfam" id="TIGR00231">
    <property type="entry name" value="small_GTP"/>
    <property type="match status" value="1"/>
</dbReference>
<keyword evidence="6 7" id="KW-0342">GTP-binding</keyword>
<dbReference type="InterPro" id="IPR027266">
    <property type="entry name" value="TrmE/GcvT-like"/>
</dbReference>
<keyword evidence="10" id="KW-1185">Reference proteome</keyword>
<dbReference type="GO" id="GO:0003924">
    <property type="term" value="F:GTPase activity"/>
    <property type="evidence" value="ECO:0007669"/>
    <property type="project" value="UniProtKB-UniRule"/>
</dbReference>
<dbReference type="Pfam" id="PF10396">
    <property type="entry name" value="TrmE_N"/>
    <property type="match status" value="1"/>
</dbReference>
<gene>
    <name evidence="7" type="primary">mnmE</name>
    <name evidence="7" type="synonym">trmE</name>
    <name evidence="9" type="ORF">B5C34_03985</name>
</gene>
<dbReference type="InterPro" id="IPR025867">
    <property type="entry name" value="MnmE_helical"/>
</dbReference>
<evidence type="ECO:0000256" key="6">
    <source>
        <dbReference type="ARBA" id="ARBA00023134"/>
    </source>
</evidence>
<dbReference type="PANTHER" id="PTHR42714">
    <property type="entry name" value="TRNA MODIFICATION GTPASE GTPBP3"/>
    <property type="match status" value="1"/>
</dbReference>
<evidence type="ECO:0000256" key="3">
    <source>
        <dbReference type="ARBA" id="ARBA00022741"/>
    </source>
</evidence>
<feature type="binding site" evidence="7">
    <location>
        <position position="430"/>
    </location>
    <ligand>
        <name>(6S)-5-formyl-5,6,7,8-tetrahydrofolate</name>
        <dbReference type="ChEBI" id="CHEBI:57457"/>
    </ligand>
</feature>
<feature type="binding site" evidence="7">
    <location>
        <position position="23"/>
    </location>
    <ligand>
        <name>(6S)-5-formyl-5,6,7,8-tetrahydrofolate</name>
        <dbReference type="ChEBI" id="CHEBI:57457"/>
    </ligand>
</feature>
<keyword evidence="7" id="KW-0963">Cytoplasm</keyword>
<dbReference type="InterPro" id="IPR005225">
    <property type="entry name" value="Small_GTP-bd"/>
</dbReference>
<feature type="binding site" evidence="7">
    <location>
        <begin position="249"/>
        <end position="255"/>
    </location>
    <ligand>
        <name>GTP</name>
        <dbReference type="ChEBI" id="CHEBI:37565"/>
    </ligand>
</feature>
<feature type="binding site" evidence="7">
    <location>
        <position position="251"/>
    </location>
    <ligand>
        <name>K(+)</name>
        <dbReference type="ChEBI" id="CHEBI:29103"/>
    </ligand>
</feature>
<dbReference type="CDD" id="cd14858">
    <property type="entry name" value="TrmE_N"/>
    <property type="match status" value="1"/>
</dbReference>
<feature type="binding site" evidence="7">
    <location>
        <position position="122"/>
    </location>
    <ligand>
        <name>(6S)-5-formyl-5,6,7,8-tetrahydrofolate</name>
        <dbReference type="ChEBI" id="CHEBI:57457"/>
    </ligand>
</feature>
<comment type="subunit">
    <text evidence="7">Homodimer. Heterotetramer of two MnmE and two MnmG subunits.</text>
</comment>
<protein>
    <recommendedName>
        <fullName evidence="7">tRNA modification GTPase MnmE</fullName>
        <ecNumber evidence="7">3.6.-.-</ecNumber>
    </recommendedName>
</protein>
<feature type="domain" description="TrmE-type G" evidence="8">
    <location>
        <begin position="220"/>
        <end position="357"/>
    </location>
</feature>
<dbReference type="Pfam" id="PF12631">
    <property type="entry name" value="MnmE_helical"/>
    <property type="match status" value="1"/>
</dbReference>
<dbReference type="InterPro" id="IPR027417">
    <property type="entry name" value="P-loop_NTPase"/>
</dbReference>
<dbReference type="InterPro" id="IPR018948">
    <property type="entry name" value="GTP-bd_TrmE_N"/>
</dbReference>
<sequence>MTHSGTIFALASGALPAAVAIIRVSGAEVRSVLTRLTGGAPLPEPRRAALRTLRTGDGQELERGLILFFPGPASFTGEDVAELQVTGSVALVERLYAELSRIEGLRLAEAGEFARRAVANGKLDLTEAEGLAALIDAETEAQLGQALMAAGGRFRRAAEGWRADLLAIAADAEAELDFGEGEADVEDRIRQDAELRIDSLAADIETALEGHVGARLIRRGATLAVSGPPNAGKSSLVNALSRSDAAIVSDIPGTTRDAIEVPLDIAGFRVTLIDTAGLRDTDDPIERMGVARAREKAANADLVLDLGPDAVADERTLVIAAKADLHGSNVRGPGIPVSARTGEGIEQLLSAIAEWLRQRAPGGDLVTTSERQKAHLEDCVAALQLAAKAPDPVLRAEELRAALTSLGRLTGDVETEELLGAIFSRFCIGK</sequence>
<dbReference type="InterPro" id="IPR031168">
    <property type="entry name" value="G_TrmE"/>
</dbReference>
<dbReference type="FunFam" id="3.30.1360.120:FF:000007">
    <property type="entry name" value="tRNA modification GTPase GTPBP3, mitochondrial"/>
    <property type="match status" value="1"/>
</dbReference>
<dbReference type="NCBIfam" id="NF003661">
    <property type="entry name" value="PRK05291.1-3"/>
    <property type="match status" value="1"/>
</dbReference>
<dbReference type="EC" id="3.6.-.-" evidence="7"/>
<comment type="function">
    <text evidence="7">Exhibits a very high intrinsic GTPase hydrolysis rate. Involved in the addition of a carboxymethylaminomethyl (cmnm) group at the wobble position (U34) of certain tRNAs, forming tRNA-cmnm(5)s(2)U34.</text>
</comment>
<keyword evidence="4 7" id="KW-0378">Hydrolase</keyword>